<dbReference type="GeneID" id="100577107"/>
<accession>A0A7M7GBB1</accession>
<dbReference type="EnsemblMetazoa" id="XM_003251422">
    <property type="protein sequence ID" value="XP_003251470"/>
    <property type="gene ID" value="LOC100577107"/>
</dbReference>
<organism evidence="1">
    <name type="scientific">Apis mellifera</name>
    <name type="common">Honeybee</name>
    <dbReference type="NCBI Taxonomy" id="7460"/>
    <lineage>
        <taxon>Eukaryota</taxon>
        <taxon>Metazoa</taxon>
        <taxon>Ecdysozoa</taxon>
        <taxon>Arthropoda</taxon>
        <taxon>Hexapoda</taxon>
        <taxon>Insecta</taxon>
        <taxon>Pterygota</taxon>
        <taxon>Neoptera</taxon>
        <taxon>Endopterygota</taxon>
        <taxon>Hymenoptera</taxon>
        <taxon>Apocrita</taxon>
        <taxon>Aculeata</taxon>
        <taxon>Apoidea</taxon>
        <taxon>Anthophila</taxon>
        <taxon>Apidae</taxon>
        <taxon>Apis</taxon>
    </lineage>
</organism>
<dbReference type="AlphaFoldDB" id="A0A7M7GBB1"/>
<accession>A0A8B6XUG4</accession>
<name>A0A7M7GBB1_APIME</name>
<dbReference type="Proteomes" id="UP000005203">
    <property type="component" value="Linkage group LG5"/>
</dbReference>
<reference evidence="3" key="2">
    <citation type="submission" date="2025-04" db="UniProtKB">
        <authorList>
            <consortium name="RefSeq"/>
        </authorList>
    </citation>
    <scope>IDENTIFICATION</scope>
    <source>
        <strain evidence="3">DH4</strain>
        <tissue evidence="3">Whole body</tissue>
    </source>
</reference>
<gene>
    <name evidence="3" type="primary">LOC100577107</name>
</gene>
<dbReference type="RefSeq" id="XP_003251470.2">
    <property type="nucleotide sequence ID" value="XM_003251422.4"/>
</dbReference>
<evidence type="ECO:0000313" key="3">
    <source>
        <dbReference type="RefSeq" id="XP_003251470.2"/>
    </source>
</evidence>
<reference evidence="1" key="1">
    <citation type="submission" date="2021-01" db="UniProtKB">
        <authorList>
            <consortium name="EnsemblMetazoa"/>
        </authorList>
    </citation>
    <scope>IDENTIFICATION</scope>
    <source>
        <strain evidence="1">DH4</strain>
    </source>
</reference>
<evidence type="ECO:0000313" key="2">
    <source>
        <dbReference type="Proteomes" id="UP000005203"/>
    </source>
</evidence>
<evidence type="ECO:0000313" key="1">
    <source>
        <dbReference type="EnsemblMetazoa" id="XP_003251470"/>
    </source>
</evidence>
<proteinExistence type="predicted"/>
<keyword evidence="2" id="KW-1185">Reference proteome</keyword>
<sequence>MRLQRSWEFRDNGVGQNAGPILSSDQVSTYDREEAPFIKEIIFDPCYALEKKGKDTAHVQSTPLFITLRFVSLCKLKLIIPLLKRHAYIPFTKSRGKIFLRRCVTSLLPK</sequence>
<protein>
    <submittedName>
        <fullName evidence="3">Uncharacterized protein LOC100577107</fullName>
    </submittedName>
</protein>
<dbReference type="KEGG" id="ame:100577107"/>